<organism evidence="1 2">
    <name type="scientific">Ralstonia insidiosa</name>
    <dbReference type="NCBI Taxonomy" id="190721"/>
    <lineage>
        <taxon>Bacteria</taxon>
        <taxon>Pseudomonadati</taxon>
        <taxon>Pseudomonadota</taxon>
        <taxon>Betaproteobacteria</taxon>
        <taxon>Burkholderiales</taxon>
        <taxon>Burkholderiaceae</taxon>
        <taxon>Ralstonia</taxon>
    </lineage>
</organism>
<evidence type="ECO:0000313" key="2">
    <source>
        <dbReference type="Proteomes" id="UP000575469"/>
    </source>
</evidence>
<reference evidence="1 2" key="1">
    <citation type="submission" date="2020-04" db="EMBL/GenBank/DDBJ databases">
        <title>Ralstonia insidiosa genome sequencing and assembly.</title>
        <authorList>
            <person name="Martins R.C.R."/>
            <person name="Perdigao-Neto L.V."/>
            <person name="Levin A.S.S."/>
            <person name="Costa S.F."/>
        </authorList>
    </citation>
    <scope>NUCLEOTIDE SEQUENCE [LARGE SCALE GENOMIC DNA]</scope>
    <source>
        <strain evidence="1 2">5047</strain>
    </source>
</reference>
<evidence type="ECO:0008006" key="3">
    <source>
        <dbReference type="Google" id="ProtNLM"/>
    </source>
</evidence>
<evidence type="ECO:0000313" key="1">
    <source>
        <dbReference type="EMBL" id="NMV36933.1"/>
    </source>
</evidence>
<dbReference type="RefSeq" id="WP_169339218.1">
    <property type="nucleotide sequence ID" value="NZ_JABBZM010000002.1"/>
</dbReference>
<gene>
    <name evidence="1" type="ORF">HGR00_03300</name>
</gene>
<protein>
    <recommendedName>
        <fullName evidence="3">Terminase</fullName>
    </recommendedName>
</protein>
<proteinExistence type="predicted"/>
<dbReference type="AlphaFoldDB" id="A0A848NVG0"/>
<dbReference type="Proteomes" id="UP000575469">
    <property type="component" value="Unassembled WGS sequence"/>
</dbReference>
<name>A0A848NVG0_9RALS</name>
<comment type="caution">
    <text evidence="1">The sequence shown here is derived from an EMBL/GenBank/DDBJ whole genome shotgun (WGS) entry which is preliminary data.</text>
</comment>
<dbReference type="Gene3D" id="1.10.10.60">
    <property type="entry name" value="Homeodomain-like"/>
    <property type="match status" value="1"/>
</dbReference>
<sequence>MKPNAGHANVRPRQTDYKPEYAELARNYCLLGALDADLAEFFGVSTRTIIRWKKKQPEFAAAIREGSTHANAKVTGRLYDRCLDGEVTAIIWWQKNRMGWRDRADVVAKVGISPVDELLADIEGSTFKPRSAD</sequence>
<dbReference type="EMBL" id="JABBZM010000002">
    <property type="protein sequence ID" value="NMV36933.1"/>
    <property type="molecule type" value="Genomic_DNA"/>
</dbReference>
<accession>A0A848NVG0</accession>